<evidence type="ECO:0000313" key="3">
    <source>
        <dbReference type="Proteomes" id="UP001610334"/>
    </source>
</evidence>
<sequence length="289" mass="33387">MPVSIGDSIPEWGQLPAEQYLIRHWDPTSPESTDQQRELDPMAFGSKPWNRGQIPTEKEIANILRLWRSDQMRRRAWILWRAGGDDNQPVLLPLKSWATLGDYYSEGSDWSISDDPQLLNFNSTDSEWPHVFYILPELSKPGNSYSRVRDWERFTYPTTWRSDPNLLITKNYAVICLLYIISTTQVLVADKETFQTNQLLLVPLDAKQNITMQGHIDITEERLDQLSADWGQREHMIEVCEEGTIGEGYLVNGEPGRELYQWTKQDLEDDPPPTFDVSRVADGVSRMDV</sequence>
<dbReference type="Proteomes" id="UP001610334">
    <property type="component" value="Unassembled WGS sequence"/>
</dbReference>
<proteinExistence type="predicted"/>
<keyword evidence="3" id="KW-1185">Reference proteome</keyword>
<feature type="region of interest" description="Disordered" evidence="1">
    <location>
        <begin position="267"/>
        <end position="289"/>
    </location>
</feature>
<reference evidence="2 3" key="1">
    <citation type="submission" date="2024-07" db="EMBL/GenBank/DDBJ databases">
        <title>Section-level genome sequencing and comparative genomics of Aspergillus sections Usti and Cavernicolus.</title>
        <authorList>
            <consortium name="Lawrence Berkeley National Laboratory"/>
            <person name="Nybo J.L."/>
            <person name="Vesth T.C."/>
            <person name="Theobald S."/>
            <person name="Frisvad J.C."/>
            <person name="Larsen T.O."/>
            <person name="Kjaerboelling I."/>
            <person name="Rothschild-Mancinelli K."/>
            <person name="Lyhne E.K."/>
            <person name="Kogle M.E."/>
            <person name="Barry K."/>
            <person name="Clum A."/>
            <person name="Na H."/>
            <person name="Ledsgaard L."/>
            <person name="Lin J."/>
            <person name="Lipzen A."/>
            <person name="Kuo A."/>
            <person name="Riley R."/>
            <person name="Mondo S."/>
            <person name="Labutti K."/>
            <person name="Haridas S."/>
            <person name="Pangalinan J."/>
            <person name="Salamov A.A."/>
            <person name="Simmons B.A."/>
            <person name="Magnuson J.K."/>
            <person name="Chen J."/>
            <person name="Drula E."/>
            <person name="Henrissat B."/>
            <person name="Wiebenga A."/>
            <person name="Lubbers R.J."/>
            <person name="Gomes A.C."/>
            <person name="Makela M.R."/>
            <person name="Stajich J."/>
            <person name="Grigoriev I.V."/>
            <person name="Mortensen U.H."/>
            <person name="De Vries R.P."/>
            <person name="Baker S.E."/>
            <person name="Andersen M.R."/>
        </authorList>
    </citation>
    <scope>NUCLEOTIDE SEQUENCE [LARGE SCALE GENOMIC DNA]</scope>
    <source>
        <strain evidence="2 3">CBS 588.65</strain>
    </source>
</reference>
<protein>
    <submittedName>
        <fullName evidence="2">Uncharacterized protein</fullName>
    </submittedName>
</protein>
<dbReference type="EMBL" id="JBFXLT010000046">
    <property type="protein sequence ID" value="KAL2812601.1"/>
    <property type="molecule type" value="Genomic_DNA"/>
</dbReference>
<name>A0ABR4HAV1_9EURO</name>
<comment type="caution">
    <text evidence="2">The sequence shown here is derived from an EMBL/GenBank/DDBJ whole genome shotgun (WGS) entry which is preliminary data.</text>
</comment>
<gene>
    <name evidence="2" type="ORF">BJX63DRAFT_443392</name>
</gene>
<evidence type="ECO:0000256" key="1">
    <source>
        <dbReference type="SAM" id="MobiDB-lite"/>
    </source>
</evidence>
<organism evidence="2 3">
    <name type="scientific">Aspergillus granulosus</name>
    <dbReference type="NCBI Taxonomy" id="176169"/>
    <lineage>
        <taxon>Eukaryota</taxon>
        <taxon>Fungi</taxon>
        <taxon>Dikarya</taxon>
        <taxon>Ascomycota</taxon>
        <taxon>Pezizomycotina</taxon>
        <taxon>Eurotiomycetes</taxon>
        <taxon>Eurotiomycetidae</taxon>
        <taxon>Eurotiales</taxon>
        <taxon>Aspergillaceae</taxon>
        <taxon>Aspergillus</taxon>
        <taxon>Aspergillus subgen. Nidulantes</taxon>
    </lineage>
</organism>
<evidence type="ECO:0000313" key="2">
    <source>
        <dbReference type="EMBL" id="KAL2812601.1"/>
    </source>
</evidence>
<accession>A0ABR4HAV1</accession>